<sequence>MTSCSKEELIIGATWEGESDFMFVTEDKMQMNYASYIPGKLAYIGSFYEVMKLGSNELIDKMEVVEIEFKSRVDGKNYCRIWGKVDRSDEMSYLLAYECIPVYQR</sequence>
<proteinExistence type="predicted"/>
<evidence type="ECO:0000313" key="1">
    <source>
        <dbReference type="EMBL" id="SUZ98056.1"/>
    </source>
</evidence>
<accession>A0A381S1Q7</accession>
<protein>
    <submittedName>
        <fullName evidence="1">Uncharacterized protein</fullName>
    </submittedName>
</protein>
<dbReference type="EMBL" id="UINC01002567">
    <property type="protein sequence ID" value="SUZ98056.1"/>
    <property type="molecule type" value="Genomic_DNA"/>
</dbReference>
<name>A0A381S1Q7_9ZZZZ</name>
<dbReference type="AlphaFoldDB" id="A0A381S1Q7"/>
<reference evidence="1" key="1">
    <citation type="submission" date="2018-05" db="EMBL/GenBank/DDBJ databases">
        <authorList>
            <person name="Lanie J.A."/>
            <person name="Ng W.-L."/>
            <person name="Kazmierczak K.M."/>
            <person name="Andrzejewski T.M."/>
            <person name="Davidsen T.M."/>
            <person name="Wayne K.J."/>
            <person name="Tettelin H."/>
            <person name="Glass J.I."/>
            <person name="Rusch D."/>
            <person name="Podicherti R."/>
            <person name="Tsui H.-C.T."/>
            <person name="Winkler M.E."/>
        </authorList>
    </citation>
    <scope>NUCLEOTIDE SEQUENCE</scope>
</reference>
<organism evidence="1">
    <name type="scientific">marine metagenome</name>
    <dbReference type="NCBI Taxonomy" id="408172"/>
    <lineage>
        <taxon>unclassified sequences</taxon>
        <taxon>metagenomes</taxon>
        <taxon>ecological metagenomes</taxon>
    </lineage>
</organism>
<gene>
    <name evidence="1" type="ORF">METZ01_LOCUS50910</name>
</gene>